<accession>A0A316VJG9</accession>
<feature type="compositionally biased region" description="Polar residues" evidence="1">
    <location>
        <begin position="1"/>
        <end position="10"/>
    </location>
</feature>
<dbReference type="RefSeq" id="XP_025358129.1">
    <property type="nucleotide sequence ID" value="XM_025497174.1"/>
</dbReference>
<dbReference type="PANTHER" id="PTHR28265">
    <property type="entry name" value="MAINTENANCE OF TELOMERE CAPPING PROTEIN 1"/>
    <property type="match status" value="1"/>
</dbReference>
<evidence type="ECO:0000313" key="3">
    <source>
        <dbReference type="Proteomes" id="UP000245771"/>
    </source>
</evidence>
<feature type="region of interest" description="Disordered" evidence="1">
    <location>
        <begin position="76"/>
        <end position="148"/>
    </location>
</feature>
<dbReference type="OrthoDB" id="5594977at2759"/>
<dbReference type="STRING" id="1280837.A0A316VJG9"/>
<protein>
    <recommendedName>
        <fullName evidence="4">Maintenance of telomere capping protein 1</fullName>
    </recommendedName>
</protein>
<dbReference type="EMBL" id="KZ819602">
    <property type="protein sequence ID" value="PWN37827.1"/>
    <property type="molecule type" value="Genomic_DNA"/>
</dbReference>
<keyword evidence="3" id="KW-1185">Reference proteome</keyword>
<feature type="compositionally biased region" description="Basic and acidic residues" evidence="1">
    <location>
        <begin position="282"/>
        <end position="294"/>
    </location>
</feature>
<proteinExistence type="predicted"/>
<sequence length="467" mass="50883">MSHSNTGSLTRKTKKDDVEALLSDFDNLETKRTTGGAASNEKATPRGLTGKKTNTSASTKDDAQLLLDDLDDLVKQRRAPTPKRTLSTKTPSTSVSRTASTDNFHTSNTAANDASKTSNVSDQIPPSSDASSNITLGETGISTSSDHAASASGSWGGWWSSATKFADQARAELEKRAAQVQSQINLPWQSAAQNINAFLKSHGGDLNKIRSDIGKVGMKRWNEILNVVVPPIESHEVLSITLSHDMLGFEGVPDVVFQILQRVMETHAASQHAEQQLVVNKAPERRTESATKSDDNEEEDIKPDMRPVVGFSEAWKLAESRLEELVNNHKANQREDSTPTNDQSATLPITTCPLFIRIQPVLDVLPGLKTNTLSADSSTHLYICIILRDPTNNLSHRTVSQPLPKPYALLPFDQHPWAEELLSESLQNALGSVGLEYVRSRMQAQSEALSKAAEADETDGQQNSNDV</sequence>
<dbReference type="FunCoup" id="A0A316VJG9">
    <property type="interactions" value="6"/>
</dbReference>
<name>A0A316VJG9_9BASI</name>
<dbReference type="AlphaFoldDB" id="A0A316VJG9"/>
<evidence type="ECO:0000256" key="1">
    <source>
        <dbReference type="SAM" id="MobiDB-lite"/>
    </source>
</evidence>
<feature type="region of interest" description="Disordered" evidence="1">
    <location>
        <begin position="446"/>
        <end position="467"/>
    </location>
</feature>
<dbReference type="InterPro" id="IPR018814">
    <property type="entry name" value="DUF5427"/>
</dbReference>
<dbReference type="GeneID" id="37018955"/>
<dbReference type="Pfam" id="PF10310">
    <property type="entry name" value="DUF5427"/>
    <property type="match status" value="1"/>
</dbReference>
<dbReference type="PANTHER" id="PTHR28265:SF1">
    <property type="entry name" value="MAINTENANCE OF TELOMERE CAPPING PROTEIN 1"/>
    <property type="match status" value="1"/>
</dbReference>
<organism evidence="2 3">
    <name type="scientific">Meira miltonrushii</name>
    <dbReference type="NCBI Taxonomy" id="1280837"/>
    <lineage>
        <taxon>Eukaryota</taxon>
        <taxon>Fungi</taxon>
        <taxon>Dikarya</taxon>
        <taxon>Basidiomycota</taxon>
        <taxon>Ustilaginomycotina</taxon>
        <taxon>Exobasidiomycetes</taxon>
        <taxon>Exobasidiales</taxon>
        <taxon>Brachybasidiaceae</taxon>
        <taxon>Meira</taxon>
    </lineage>
</organism>
<reference evidence="2 3" key="1">
    <citation type="journal article" date="2018" name="Mol. Biol. Evol.">
        <title>Broad Genomic Sampling Reveals a Smut Pathogenic Ancestry of the Fungal Clade Ustilaginomycotina.</title>
        <authorList>
            <person name="Kijpornyongpan T."/>
            <person name="Mondo S.J."/>
            <person name="Barry K."/>
            <person name="Sandor L."/>
            <person name="Lee J."/>
            <person name="Lipzen A."/>
            <person name="Pangilinan J."/>
            <person name="LaButti K."/>
            <person name="Hainaut M."/>
            <person name="Henrissat B."/>
            <person name="Grigoriev I.V."/>
            <person name="Spatafora J.W."/>
            <person name="Aime M.C."/>
        </authorList>
    </citation>
    <scope>NUCLEOTIDE SEQUENCE [LARGE SCALE GENOMIC DNA]</scope>
    <source>
        <strain evidence="2 3">MCA 3882</strain>
    </source>
</reference>
<evidence type="ECO:0000313" key="2">
    <source>
        <dbReference type="EMBL" id="PWN37827.1"/>
    </source>
</evidence>
<feature type="compositionally biased region" description="Polar residues" evidence="1">
    <location>
        <begin position="84"/>
        <end position="147"/>
    </location>
</feature>
<dbReference type="Proteomes" id="UP000245771">
    <property type="component" value="Unassembled WGS sequence"/>
</dbReference>
<feature type="region of interest" description="Disordered" evidence="1">
    <location>
        <begin position="271"/>
        <end position="302"/>
    </location>
</feature>
<feature type="region of interest" description="Disordered" evidence="1">
    <location>
        <begin position="1"/>
        <end position="63"/>
    </location>
</feature>
<dbReference type="InParanoid" id="A0A316VJG9"/>
<gene>
    <name evidence="2" type="ORF">FA14DRAFT_142409</name>
</gene>
<evidence type="ECO:0008006" key="4">
    <source>
        <dbReference type="Google" id="ProtNLM"/>
    </source>
</evidence>